<dbReference type="AlphaFoldDB" id="A0A4C1VMT9"/>
<accession>A0A4C1VMT9</accession>
<feature type="compositionally biased region" description="Polar residues" evidence="1">
    <location>
        <begin position="66"/>
        <end position="78"/>
    </location>
</feature>
<evidence type="ECO:0000313" key="3">
    <source>
        <dbReference type="Proteomes" id="UP000299102"/>
    </source>
</evidence>
<protein>
    <submittedName>
        <fullName evidence="2">Uncharacterized protein</fullName>
    </submittedName>
</protein>
<feature type="region of interest" description="Disordered" evidence="1">
    <location>
        <begin position="59"/>
        <end position="86"/>
    </location>
</feature>
<proteinExistence type="predicted"/>
<reference evidence="2 3" key="1">
    <citation type="journal article" date="2019" name="Commun. Biol.">
        <title>The bagworm genome reveals a unique fibroin gene that provides high tensile strength.</title>
        <authorList>
            <person name="Kono N."/>
            <person name="Nakamura H."/>
            <person name="Ohtoshi R."/>
            <person name="Tomita M."/>
            <person name="Numata K."/>
            <person name="Arakawa K."/>
        </authorList>
    </citation>
    <scope>NUCLEOTIDE SEQUENCE [LARGE SCALE GENOMIC DNA]</scope>
</reference>
<name>A0A4C1VMT9_EUMVA</name>
<dbReference type="Proteomes" id="UP000299102">
    <property type="component" value="Unassembled WGS sequence"/>
</dbReference>
<evidence type="ECO:0000256" key="1">
    <source>
        <dbReference type="SAM" id="MobiDB-lite"/>
    </source>
</evidence>
<sequence length="124" mass="13619">MRRAQREVAQPTRSDAFAMSIYGLRDFGLFRSVLILIVDQLCKETVVIEVAVSEKNSSECKHENIRSTSPSPMISNTKRPLKPPPSDACDLLSAKSDAGVAVRALLKTSNTVPYTAIESVMAYM</sequence>
<evidence type="ECO:0000313" key="2">
    <source>
        <dbReference type="EMBL" id="GBP39667.1"/>
    </source>
</evidence>
<organism evidence="2 3">
    <name type="scientific">Eumeta variegata</name>
    <name type="common">Bagworm moth</name>
    <name type="synonym">Eumeta japonica</name>
    <dbReference type="NCBI Taxonomy" id="151549"/>
    <lineage>
        <taxon>Eukaryota</taxon>
        <taxon>Metazoa</taxon>
        <taxon>Ecdysozoa</taxon>
        <taxon>Arthropoda</taxon>
        <taxon>Hexapoda</taxon>
        <taxon>Insecta</taxon>
        <taxon>Pterygota</taxon>
        <taxon>Neoptera</taxon>
        <taxon>Endopterygota</taxon>
        <taxon>Lepidoptera</taxon>
        <taxon>Glossata</taxon>
        <taxon>Ditrysia</taxon>
        <taxon>Tineoidea</taxon>
        <taxon>Psychidae</taxon>
        <taxon>Oiketicinae</taxon>
        <taxon>Eumeta</taxon>
    </lineage>
</organism>
<comment type="caution">
    <text evidence="2">The sequence shown here is derived from an EMBL/GenBank/DDBJ whole genome shotgun (WGS) entry which is preliminary data.</text>
</comment>
<keyword evidence="3" id="KW-1185">Reference proteome</keyword>
<dbReference type="EMBL" id="BGZK01000369">
    <property type="protein sequence ID" value="GBP39667.1"/>
    <property type="molecule type" value="Genomic_DNA"/>
</dbReference>
<gene>
    <name evidence="2" type="ORF">EVAR_25491_1</name>
</gene>